<dbReference type="Gene3D" id="3.90.190.20">
    <property type="entry name" value="Mur ligase, C-terminal domain"/>
    <property type="match status" value="1"/>
</dbReference>
<evidence type="ECO:0000256" key="3">
    <source>
        <dbReference type="ARBA" id="ARBA00022840"/>
    </source>
</evidence>
<evidence type="ECO:0000256" key="1">
    <source>
        <dbReference type="ARBA" id="ARBA00022598"/>
    </source>
</evidence>
<evidence type="ECO:0000313" key="5">
    <source>
        <dbReference type="EMBL" id="EKC76645.1"/>
    </source>
</evidence>
<dbReference type="EMBL" id="AJWZ01000507">
    <property type="protein sequence ID" value="EKC76645.1"/>
    <property type="molecule type" value="Genomic_DNA"/>
</dbReference>
<dbReference type="GO" id="GO:0016881">
    <property type="term" value="F:acid-amino acid ligase activity"/>
    <property type="evidence" value="ECO:0007669"/>
    <property type="project" value="InterPro"/>
</dbReference>
<evidence type="ECO:0000259" key="4">
    <source>
        <dbReference type="Pfam" id="PF02875"/>
    </source>
</evidence>
<dbReference type="SUPFAM" id="SSF53244">
    <property type="entry name" value="MurD-like peptide ligases, peptide-binding domain"/>
    <property type="match status" value="1"/>
</dbReference>
<dbReference type="InterPro" id="IPR051046">
    <property type="entry name" value="MurCDEF_CellWall_CoF430Synth"/>
</dbReference>
<dbReference type="InterPro" id="IPR004101">
    <property type="entry name" value="Mur_ligase_C"/>
</dbReference>
<sequence length="83" mass="9210">MRMEPRKIAAGLKSFVPSGMRQRIKKVGGITVIEDCYNASPDSQKAALDVLSSFKSNRRIAVLGDMLELGKYSDVSHENVRKI</sequence>
<dbReference type="PANTHER" id="PTHR43024:SF1">
    <property type="entry name" value="UDP-N-ACETYLMURAMOYL-TRIPEPTIDE--D-ALANYL-D-ALANINE LIGASE"/>
    <property type="match status" value="1"/>
</dbReference>
<keyword evidence="2" id="KW-0547">Nucleotide-binding</keyword>
<dbReference type="Pfam" id="PF02875">
    <property type="entry name" value="Mur_ligase_C"/>
    <property type="match status" value="1"/>
</dbReference>
<organism evidence="5">
    <name type="scientific">human gut metagenome</name>
    <dbReference type="NCBI Taxonomy" id="408170"/>
    <lineage>
        <taxon>unclassified sequences</taxon>
        <taxon>metagenomes</taxon>
        <taxon>organismal metagenomes</taxon>
    </lineage>
</organism>
<proteinExistence type="predicted"/>
<gene>
    <name evidence="5" type="ORF">OBE_00740</name>
</gene>
<dbReference type="AlphaFoldDB" id="K1UEJ9"/>
<dbReference type="GO" id="GO:0005524">
    <property type="term" value="F:ATP binding"/>
    <property type="evidence" value="ECO:0007669"/>
    <property type="project" value="UniProtKB-KW"/>
</dbReference>
<dbReference type="InterPro" id="IPR036615">
    <property type="entry name" value="Mur_ligase_C_dom_sf"/>
</dbReference>
<feature type="domain" description="Mur ligase C-terminal" evidence="4">
    <location>
        <begin position="22"/>
        <end position="80"/>
    </location>
</feature>
<accession>K1UEJ9</accession>
<name>K1UEJ9_9ZZZZ</name>
<reference evidence="5" key="1">
    <citation type="journal article" date="2013" name="Environ. Microbiol.">
        <title>Microbiota from the distal guts of lean and obese adolescents exhibit partial functional redundancy besides clear differences in community structure.</title>
        <authorList>
            <person name="Ferrer M."/>
            <person name="Ruiz A."/>
            <person name="Lanza F."/>
            <person name="Haange S.B."/>
            <person name="Oberbach A."/>
            <person name="Till H."/>
            <person name="Bargiela R."/>
            <person name="Campoy C."/>
            <person name="Segura M.T."/>
            <person name="Richter M."/>
            <person name="von Bergen M."/>
            <person name="Seifert J."/>
            <person name="Suarez A."/>
        </authorList>
    </citation>
    <scope>NUCLEOTIDE SEQUENCE</scope>
</reference>
<keyword evidence="1 5" id="KW-0436">Ligase</keyword>
<comment type="caution">
    <text evidence="5">The sequence shown here is derived from an EMBL/GenBank/DDBJ whole genome shotgun (WGS) entry which is preliminary data.</text>
</comment>
<evidence type="ECO:0000256" key="2">
    <source>
        <dbReference type="ARBA" id="ARBA00022741"/>
    </source>
</evidence>
<dbReference type="PANTHER" id="PTHR43024">
    <property type="entry name" value="UDP-N-ACETYLMURAMOYL-TRIPEPTIDE--D-ALANYL-D-ALANINE LIGASE"/>
    <property type="match status" value="1"/>
</dbReference>
<protein>
    <submittedName>
        <fullName evidence="5">UDP-N-acetylmuramoylalanyl-D-glutamyl-2, 6-diaminopimelate--D-alanyl-D-alanyl ligase</fullName>
    </submittedName>
</protein>
<keyword evidence="3" id="KW-0067">ATP-binding</keyword>